<proteinExistence type="inferred from homology"/>
<evidence type="ECO:0000256" key="5">
    <source>
        <dbReference type="ARBA" id="ARBA00022856"/>
    </source>
</evidence>
<dbReference type="GO" id="GO:0015833">
    <property type="term" value="P:peptide transport"/>
    <property type="evidence" value="ECO:0007669"/>
    <property type="project" value="UniProtKB-KW"/>
</dbReference>
<organism evidence="12 13">
    <name type="scientific">Anaerorhabdus furcosa</name>
    <dbReference type="NCBI Taxonomy" id="118967"/>
    <lineage>
        <taxon>Bacteria</taxon>
        <taxon>Bacillati</taxon>
        <taxon>Bacillota</taxon>
        <taxon>Erysipelotrichia</taxon>
        <taxon>Erysipelotrichales</taxon>
        <taxon>Erysipelotrichaceae</taxon>
        <taxon>Anaerorhabdus</taxon>
    </lineage>
</organism>
<accession>A0A1T4JXH7</accession>
<gene>
    <name evidence="12" type="ORF">SAMN02745191_0150</name>
</gene>
<dbReference type="InterPro" id="IPR000515">
    <property type="entry name" value="MetI-like"/>
</dbReference>
<comment type="subcellular location">
    <subcellularLocation>
        <location evidence="1 10">Cell membrane</location>
        <topology evidence="1 10">Multi-pass membrane protein</topology>
    </subcellularLocation>
</comment>
<feature type="transmembrane region" description="Helical" evidence="10">
    <location>
        <begin position="137"/>
        <end position="162"/>
    </location>
</feature>
<keyword evidence="13" id="KW-1185">Reference proteome</keyword>
<protein>
    <submittedName>
        <fullName evidence="12">Oligopeptide transport system permease protein</fullName>
    </submittedName>
</protein>
<dbReference type="InterPro" id="IPR050366">
    <property type="entry name" value="BP-dependent_transpt_permease"/>
</dbReference>
<dbReference type="RefSeq" id="WP_078710615.1">
    <property type="nucleotide sequence ID" value="NZ_FUWY01000001.1"/>
</dbReference>
<feature type="transmembrane region" description="Helical" evidence="10">
    <location>
        <begin position="301"/>
        <end position="324"/>
    </location>
</feature>
<dbReference type="GO" id="GO:0055085">
    <property type="term" value="P:transmembrane transport"/>
    <property type="evidence" value="ECO:0007669"/>
    <property type="project" value="InterPro"/>
</dbReference>
<dbReference type="PROSITE" id="PS50928">
    <property type="entry name" value="ABC_TM1"/>
    <property type="match status" value="1"/>
</dbReference>
<evidence type="ECO:0000256" key="1">
    <source>
        <dbReference type="ARBA" id="ARBA00004651"/>
    </source>
</evidence>
<keyword evidence="8 10" id="KW-0472">Membrane</keyword>
<reference evidence="13" key="1">
    <citation type="submission" date="2017-02" db="EMBL/GenBank/DDBJ databases">
        <authorList>
            <person name="Varghese N."/>
            <person name="Submissions S."/>
        </authorList>
    </citation>
    <scope>NUCLEOTIDE SEQUENCE [LARGE SCALE GENOMIC DNA]</scope>
    <source>
        <strain evidence="13">ATCC 25662</strain>
    </source>
</reference>
<keyword evidence="6" id="KW-0653">Protein transport</keyword>
<dbReference type="EMBL" id="FUWY01000001">
    <property type="protein sequence ID" value="SJZ34725.1"/>
    <property type="molecule type" value="Genomic_DNA"/>
</dbReference>
<keyword evidence="3" id="KW-1003">Cell membrane</keyword>
<keyword evidence="5" id="KW-0571">Peptide transport</keyword>
<comment type="similarity">
    <text evidence="9">Belongs to the binding-protein-dependent transport system permease family. OppBC subfamily.</text>
</comment>
<evidence type="ECO:0000256" key="9">
    <source>
        <dbReference type="ARBA" id="ARBA00024202"/>
    </source>
</evidence>
<dbReference type="Pfam" id="PF00528">
    <property type="entry name" value="BPD_transp_1"/>
    <property type="match status" value="1"/>
</dbReference>
<evidence type="ECO:0000256" key="8">
    <source>
        <dbReference type="ARBA" id="ARBA00023136"/>
    </source>
</evidence>
<evidence type="ECO:0000256" key="10">
    <source>
        <dbReference type="RuleBase" id="RU363032"/>
    </source>
</evidence>
<evidence type="ECO:0000256" key="7">
    <source>
        <dbReference type="ARBA" id="ARBA00022989"/>
    </source>
</evidence>
<keyword evidence="7 10" id="KW-1133">Transmembrane helix</keyword>
<dbReference type="InterPro" id="IPR025966">
    <property type="entry name" value="OppC_N"/>
</dbReference>
<dbReference type="Pfam" id="PF12911">
    <property type="entry name" value="OppC_N"/>
    <property type="match status" value="1"/>
</dbReference>
<keyword evidence="2 10" id="KW-0813">Transport</keyword>
<dbReference type="InterPro" id="IPR035906">
    <property type="entry name" value="MetI-like_sf"/>
</dbReference>
<evidence type="ECO:0000256" key="2">
    <source>
        <dbReference type="ARBA" id="ARBA00022448"/>
    </source>
</evidence>
<sequence length="338" mass="37569">MTQVKDIEFKDDDFTFAHETNEKIIDKTYNTSSYAKDVWSHFIKNKGAVIGAVIIILIVIMAIVGPHLTGHTYKSIIIEHASLTPRIPFLENFGLFDGTFHGKNIYVEKGFQDIYYWFGADTQGRDIFTRVWEGTRISLIIAVTAVLIDIFVGMVYGLISGYFGGKIDMVMQRIAEILNGIPTLVIVTLLGLVLPRGIASIIFALMITGWIGMSRIARAQVLKLKEQEFILASKTLGAKNFAIIFKDILPNIFGQIIIMSMFSIPNAIFTEAFLSFVGLGVPAPMASLGSLISEGYKSMTIYPHMMMSAIIVLALLMLSLNLFADGLRDAFDPKMKQM</sequence>
<evidence type="ECO:0000259" key="11">
    <source>
        <dbReference type="PROSITE" id="PS50928"/>
    </source>
</evidence>
<dbReference type="SUPFAM" id="SSF161098">
    <property type="entry name" value="MetI-like"/>
    <property type="match status" value="1"/>
</dbReference>
<dbReference type="GO" id="GO:0015031">
    <property type="term" value="P:protein transport"/>
    <property type="evidence" value="ECO:0007669"/>
    <property type="project" value="UniProtKB-KW"/>
</dbReference>
<feature type="transmembrane region" description="Helical" evidence="10">
    <location>
        <begin position="47"/>
        <end position="65"/>
    </location>
</feature>
<evidence type="ECO:0000313" key="12">
    <source>
        <dbReference type="EMBL" id="SJZ34725.1"/>
    </source>
</evidence>
<evidence type="ECO:0000256" key="6">
    <source>
        <dbReference type="ARBA" id="ARBA00022927"/>
    </source>
</evidence>
<dbReference type="OrthoDB" id="9783218at2"/>
<dbReference type="AlphaFoldDB" id="A0A1T4JXH7"/>
<feature type="transmembrane region" description="Helical" evidence="10">
    <location>
        <begin position="198"/>
        <end position="217"/>
    </location>
</feature>
<dbReference type="Gene3D" id="1.10.3720.10">
    <property type="entry name" value="MetI-like"/>
    <property type="match status" value="1"/>
</dbReference>
<dbReference type="GO" id="GO:0005886">
    <property type="term" value="C:plasma membrane"/>
    <property type="evidence" value="ECO:0007669"/>
    <property type="project" value="UniProtKB-SubCell"/>
</dbReference>
<evidence type="ECO:0000313" key="13">
    <source>
        <dbReference type="Proteomes" id="UP000243297"/>
    </source>
</evidence>
<dbReference type="STRING" id="118967.SAMN02745191_0150"/>
<evidence type="ECO:0000256" key="4">
    <source>
        <dbReference type="ARBA" id="ARBA00022692"/>
    </source>
</evidence>
<dbReference type="PANTHER" id="PTHR43386:SF24">
    <property type="entry name" value="OLIGOPEPTIDE TRANSPORT SYSTEM PERMEASE PROTEIN AMID"/>
    <property type="match status" value="1"/>
</dbReference>
<dbReference type="Proteomes" id="UP000243297">
    <property type="component" value="Unassembled WGS sequence"/>
</dbReference>
<evidence type="ECO:0000256" key="3">
    <source>
        <dbReference type="ARBA" id="ARBA00022475"/>
    </source>
</evidence>
<feature type="transmembrane region" description="Helical" evidence="10">
    <location>
        <begin position="256"/>
        <end position="281"/>
    </location>
</feature>
<dbReference type="CDD" id="cd06261">
    <property type="entry name" value="TM_PBP2"/>
    <property type="match status" value="1"/>
</dbReference>
<feature type="domain" description="ABC transmembrane type-1" evidence="11">
    <location>
        <begin position="135"/>
        <end position="324"/>
    </location>
</feature>
<keyword evidence="4 10" id="KW-0812">Transmembrane</keyword>
<name>A0A1T4JXH7_9FIRM</name>
<dbReference type="PANTHER" id="PTHR43386">
    <property type="entry name" value="OLIGOPEPTIDE TRANSPORT SYSTEM PERMEASE PROTEIN APPC"/>
    <property type="match status" value="1"/>
</dbReference>